<feature type="region of interest" description="Disordered" evidence="13">
    <location>
        <begin position="1"/>
        <end position="67"/>
    </location>
</feature>
<dbReference type="AlphaFoldDB" id="A0AAN6JC25"/>
<evidence type="ECO:0000256" key="13">
    <source>
        <dbReference type="SAM" id="MobiDB-lite"/>
    </source>
</evidence>
<comment type="caution">
    <text evidence="15">The sequence shown here is derived from an EMBL/GenBank/DDBJ whole genome shotgun (WGS) entry which is preliminary data.</text>
</comment>
<keyword evidence="11" id="KW-0460">Magnesium</keyword>
<dbReference type="PANTHER" id="PTHR11845">
    <property type="entry name" value="5'-DEOXYNUCLEOTIDASE HDDC2"/>
    <property type="match status" value="1"/>
</dbReference>
<evidence type="ECO:0000256" key="5">
    <source>
        <dbReference type="ARBA" id="ARBA00004074"/>
    </source>
</evidence>
<dbReference type="GO" id="GO:0009159">
    <property type="term" value="P:deoxyribonucleoside monophosphate catabolic process"/>
    <property type="evidence" value="ECO:0007669"/>
    <property type="project" value="UniProtKB-ARBA"/>
</dbReference>
<evidence type="ECO:0000256" key="10">
    <source>
        <dbReference type="ARBA" id="ARBA00022801"/>
    </source>
</evidence>
<dbReference type="EC" id="3.1.3.89" evidence="8"/>
<evidence type="ECO:0000259" key="14">
    <source>
        <dbReference type="SMART" id="SM00471"/>
    </source>
</evidence>
<proteinExistence type="inferred from homology"/>
<evidence type="ECO:0000256" key="6">
    <source>
        <dbReference type="ARBA" id="ARBA00009999"/>
    </source>
</evidence>
<feature type="compositionally biased region" description="Polar residues" evidence="13">
    <location>
        <begin position="9"/>
        <end position="23"/>
    </location>
</feature>
<evidence type="ECO:0000256" key="9">
    <source>
        <dbReference type="ARBA" id="ARBA00022723"/>
    </source>
</evidence>
<feature type="compositionally biased region" description="Polar residues" evidence="13">
    <location>
        <begin position="50"/>
        <end position="67"/>
    </location>
</feature>
<dbReference type="Gene3D" id="1.10.3210.10">
    <property type="entry name" value="Hypothetical protein af1432"/>
    <property type="match status" value="1"/>
</dbReference>
<comment type="cofactor">
    <cofactor evidence="3">
        <name>Co(2+)</name>
        <dbReference type="ChEBI" id="CHEBI:48828"/>
    </cofactor>
</comment>
<evidence type="ECO:0000256" key="7">
    <source>
        <dbReference type="ARBA" id="ARBA00011738"/>
    </source>
</evidence>
<comment type="function">
    <text evidence="5">Catalyzes the dephosphorylation of the nucleoside 5'-monophosphates deoxyadenosine monophosphate (dAMP), deoxycytidine monophosphate (dCMP), deoxyguanosine monophosphate (dGMP) and deoxythymidine monophosphate (dTMP).</text>
</comment>
<reference evidence="15" key="1">
    <citation type="submission" date="2021-12" db="EMBL/GenBank/DDBJ databases">
        <title>Black yeast isolated from Biological Soil Crust.</title>
        <authorList>
            <person name="Kurbessoian T."/>
        </authorList>
    </citation>
    <scope>NUCLEOTIDE SEQUENCE</scope>
    <source>
        <strain evidence="15">CCFEE 5208</strain>
    </source>
</reference>
<evidence type="ECO:0000256" key="2">
    <source>
        <dbReference type="ARBA" id="ARBA00001936"/>
    </source>
</evidence>
<feature type="region of interest" description="Disordered" evidence="13">
    <location>
        <begin position="260"/>
        <end position="307"/>
    </location>
</feature>
<keyword evidence="10" id="KW-0378">Hydrolase</keyword>
<evidence type="ECO:0000256" key="12">
    <source>
        <dbReference type="ARBA" id="ARBA00023285"/>
    </source>
</evidence>
<evidence type="ECO:0000313" key="15">
    <source>
        <dbReference type="EMBL" id="KAK0324128.1"/>
    </source>
</evidence>
<dbReference type="FunFam" id="1.10.3210.10:FF:000011">
    <property type="entry name" value="HD domain-containing protein 2"/>
    <property type="match status" value="1"/>
</dbReference>
<dbReference type="InterPro" id="IPR003607">
    <property type="entry name" value="HD/PDEase_dom"/>
</dbReference>
<evidence type="ECO:0000256" key="3">
    <source>
        <dbReference type="ARBA" id="ARBA00001941"/>
    </source>
</evidence>
<dbReference type="GO" id="GO:0046872">
    <property type="term" value="F:metal ion binding"/>
    <property type="evidence" value="ECO:0007669"/>
    <property type="project" value="UniProtKB-KW"/>
</dbReference>
<protein>
    <recommendedName>
        <fullName evidence="8">5'-deoxynucleotidase</fullName>
        <ecNumber evidence="8">3.1.3.89</ecNumber>
    </recommendedName>
</protein>
<evidence type="ECO:0000256" key="8">
    <source>
        <dbReference type="ARBA" id="ARBA00012964"/>
    </source>
</evidence>
<evidence type="ECO:0000256" key="1">
    <source>
        <dbReference type="ARBA" id="ARBA00001638"/>
    </source>
</evidence>
<gene>
    <name evidence="15" type="ORF">LTR82_004564</name>
</gene>
<dbReference type="Pfam" id="PF13023">
    <property type="entry name" value="HD_3"/>
    <property type="match status" value="1"/>
</dbReference>
<dbReference type="EMBL" id="JASUXU010000010">
    <property type="protein sequence ID" value="KAK0324128.1"/>
    <property type="molecule type" value="Genomic_DNA"/>
</dbReference>
<dbReference type="InterPro" id="IPR006674">
    <property type="entry name" value="HD_domain"/>
</dbReference>
<comment type="cofactor">
    <cofactor evidence="4">
        <name>Mg(2+)</name>
        <dbReference type="ChEBI" id="CHEBI:18420"/>
    </cofactor>
</comment>
<keyword evidence="9" id="KW-0479">Metal-binding</keyword>
<comment type="similarity">
    <text evidence="6">Belongs to the HDDC2 family.</text>
</comment>
<dbReference type="Proteomes" id="UP001168146">
    <property type="component" value="Unassembled WGS sequence"/>
</dbReference>
<keyword evidence="12" id="KW-0170">Cobalt</keyword>
<dbReference type="GO" id="GO:0002953">
    <property type="term" value="F:5'-deoxynucleotidase activity"/>
    <property type="evidence" value="ECO:0007669"/>
    <property type="project" value="UniProtKB-EC"/>
</dbReference>
<evidence type="ECO:0000313" key="16">
    <source>
        <dbReference type="Proteomes" id="UP001168146"/>
    </source>
</evidence>
<feature type="domain" description="HD/PDEase" evidence="14">
    <location>
        <begin position="94"/>
        <end position="218"/>
    </location>
</feature>
<dbReference type="PANTHER" id="PTHR11845:SF13">
    <property type="entry name" value="5'-DEOXYNUCLEOTIDASE HDDC2"/>
    <property type="match status" value="1"/>
</dbReference>
<sequence length="307" mass="33814">MAPGKIEDSAQTNAASSMTSSQHARSRVLKSPPANTSGHLNPSYPDGQWTPETVLSTLPTRPATNSSSPLPFFHLLERLKTTKREGWRRFGIHHGESIGDHMYRMSIITLLCPPTLAARLDISKCTRMALVHDMAEALVGDITPVDGVSKGEKSRREAESMEFLCGGLLGKVHEGSGQAEGIRGLWQEYEDGETAESVFVHDVDKMELLLQMMEYERSRQGKLDLGEFAWVAKRIVLPEVQAWASELLEERKEFWARLGKADGSGTSGETDAGQVESAGLSDERRRQQDEYYGNGHAKSNGAAETNV</sequence>
<dbReference type="GO" id="GO:0005737">
    <property type="term" value="C:cytoplasm"/>
    <property type="evidence" value="ECO:0007669"/>
    <property type="project" value="TreeGrafter"/>
</dbReference>
<dbReference type="SUPFAM" id="SSF109604">
    <property type="entry name" value="HD-domain/PDEase-like"/>
    <property type="match status" value="1"/>
</dbReference>
<dbReference type="InterPro" id="IPR039356">
    <property type="entry name" value="YfbR/HDDC2"/>
</dbReference>
<accession>A0AAN6JC25</accession>
<evidence type="ECO:0000256" key="11">
    <source>
        <dbReference type="ARBA" id="ARBA00022842"/>
    </source>
</evidence>
<name>A0AAN6JC25_9PEZI</name>
<evidence type="ECO:0000256" key="4">
    <source>
        <dbReference type="ARBA" id="ARBA00001946"/>
    </source>
</evidence>
<dbReference type="SMART" id="SM00471">
    <property type="entry name" value="HDc"/>
    <property type="match status" value="1"/>
</dbReference>
<comment type="catalytic activity">
    <reaction evidence="1">
        <text>a 2'-deoxyribonucleoside 5'-phosphate + H2O = a 2'-deoxyribonucleoside + phosphate</text>
        <dbReference type="Rhea" id="RHEA:36167"/>
        <dbReference type="ChEBI" id="CHEBI:15377"/>
        <dbReference type="ChEBI" id="CHEBI:18274"/>
        <dbReference type="ChEBI" id="CHEBI:43474"/>
        <dbReference type="ChEBI" id="CHEBI:65317"/>
        <dbReference type="EC" id="3.1.3.89"/>
    </reaction>
</comment>
<comment type="subunit">
    <text evidence="7">Homodimer.</text>
</comment>
<organism evidence="15 16">
    <name type="scientific">Friedmanniomyces endolithicus</name>
    <dbReference type="NCBI Taxonomy" id="329885"/>
    <lineage>
        <taxon>Eukaryota</taxon>
        <taxon>Fungi</taxon>
        <taxon>Dikarya</taxon>
        <taxon>Ascomycota</taxon>
        <taxon>Pezizomycotina</taxon>
        <taxon>Dothideomycetes</taxon>
        <taxon>Dothideomycetidae</taxon>
        <taxon>Mycosphaerellales</taxon>
        <taxon>Teratosphaeriaceae</taxon>
        <taxon>Friedmanniomyces</taxon>
    </lineage>
</organism>
<comment type="cofactor">
    <cofactor evidence="2">
        <name>Mn(2+)</name>
        <dbReference type="ChEBI" id="CHEBI:29035"/>
    </cofactor>
</comment>